<evidence type="ECO:0000259" key="5">
    <source>
        <dbReference type="PROSITE" id="PS51081"/>
    </source>
</evidence>
<keyword evidence="3" id="KW-0862">Zinc</keyword>
<dbReference type="Proteomes" id="UP000053240">
    <property type="component" value="Unassembled WGS sequence"/>
</dbReference>
<dbReference type="GO" id="GO:0061630">
    <property type="term" value="F:ubiquitin protein ligase activity"/>
    <property type="evidence" value="ECO:0007669"/>
    <property type="project" value="TreeGrafter"/>
</dbReference>
<dbReference type="Gene3D" id="3.30.40.10">
    <property type="entry name" value="Zinc/RING finger domain, C3HC4 (zinc finger)"/>
    <property type="match status" value="1"/>
</dbReference>
<dbReference type="AlphaFoldDB" id="A0A194R205"/>
<gene>
    <name evidence="6" type="ORF">RR48_08296</name>
</gene>
<evidence type="ECO:0000313" key="6">
    <source>
        <dbReference type="EMBL" id="KPJ11554.1"/>
    </source>
</evidence>
<proteinExistence type="predicted"/>
<feature type="domain" description="SIAH-type" evidence="5">
    <location>
        <begin position="232"/>
        <end position="294"/>
    </location>
</feature>
<evidence type="ECO:0000256" key="1">
    <source>
        <dbReference type="ARBA" id="ARBA00022723"/>
    </source>
</evidence>
<dbReference type="PANTHER" id="PTHR45877">
    <property type="entry name" value="E3 UBIQUITIN-PROTEIN LIGASE SIAH2"/>
    <property type="match status" value="1"/>
</dbReference>
<dbReference type="EMBL" id="KQ460878">
    <property type="protein sequence ID" value="KPJ11554.1"/>
    <property type="molecule type" value="Genomic_DNA"/>
</dbReference>
<dbReference type="InterPro" id="IPR004162">
    <property type="entry name" value="SINA-like_animal"/>
</dbReference>
<dbReference type="GO" id="GO:0005737">
    <property type="term" value="C:cytoplasm"/>
    <property type="evidence" value="ECO:0007669"/>
    <property type="project" value="TreeGrafter"/>
</dbReference>
<evidence type="ECO:0000256" key="4">
    <source>
        <dbReference type="PROSITE-ProRule" id="PRU00455"/>
    </source>
</evidence>
<dbReference type="GO" id="GO:0016567">
    <property type="term" value="P:protein ubiquitination"/>
    <property type="evidence" value="ECO:0007669"/>
    <property type="project" value="UniProtKB-UniPathway"/>
</dbReference>
<dbReference type="InterPro" id="IPR013010">
    <property type="entry name" value="Znf_SIAH"/>
</dbReference>
<dbReference type="SUPFAM" id="SSF53756">
    <property type="entry name" value="UDP-Glycosyltransferase/glycogen phosphorylase"/>
    <property type="match status" value="1"/>
</dbReference>
<evidence type="ECO:0000256" key="2">
    <source>
        <dbReference type="ARBA" id="ARBA00022771"/>
    </source>
</evidence>
<organism evidence="6 7">
    <name type="scientific">Papilio machaon</name>
    <name type="common">Old World swallowtail butterfly</name>
    <dbReference type="NCBI Taxonomy" id="76193"/>
    <lineage>
        <taxon>Eukaryota</taxon>
        <taxon>Metazoa</taxon>
        <taxon>Ecdysozoa</taxon>
        <taxon>Arthropoda</taxon>
        <taxon>Hexapoda</taxon>
        <taxon>Insecta</taxon>
        <taxon>Pterygota</taxon>
        <taxon>Neoptera</taxon>
        <taxon>Endopterygota</taxon>
        <taxon>Lepidoptera</taxon>
        <taxon>Glossata</taxon>
        <taxon>Ditrysia</taxon>
        <taxon>Papilionoidea</taxon>
        <taxon>Papilionidae</taxon>
        <taxon>Papilioninae</taxon>
        <taxon>Papilio</taxon>
    </lineage>
</organism>
<dbReference type="InterPro" id="IPR013083">
    <property type="entry name" value="Znf_RING/FYVE/PHD"/>
</dbReference>
<dbReference type="PANTHER" id="PTHR45877:SF2">
    <property type="entry name" value="E3 UBIQUITIN-PROTEIN LIGASE SINA-RELATED"/>
    <property type="match status" value="1"/>
</dbReference>
<reference evidence="6 7" key="1">
    <citation type="journal article" date="2015" name="Nat. Commun.">
        <title>Outbred genome sequencing and CRISPR/Cas9 gene editing in butterflies.</title>
        <authorList>
            <person name="Li X."/>
            <person name="Fan D."/>
            <person name="Zhang W."/>
            <person name="Liu G."/>
            <person name="Zhang L."/>
            <person name="Zhao L."/>
            <person name="Fang X."/>
            <person name="Chen L."/>
            <person name="Dong Y."/>
            <person name="Chen Y."/>
            <person name="Ding Y."/>
            <person name="Zhao R."/>
            <person name="Feng M."/>
            <person name="Zhu Y."/>
            <person name="Feng Y."/>
            <person name="Jiang X."/>
            <person name="Zhu D."/>
            <person name="Xiang H."/>
            <person name="Feng X."/>
            <person name="Li S."/>
            <person name="Wang J."/>
            <person name="Zhang G."/>
            <person name="Kronforst M.R."/>
            <person name="Wang W."/>
        </authorList>
    </citation>
    <scope>NUCLEOTIDE SEQUENCE [LARGE SCALE GENOMIC DNA]</scope>
    <source>
        <strain evidence="6">Ya'a_city_454_Pm</strain>
        <tissue evidence="6">Whole body</tissue>
    </source>
</reference>
<name>A0A194R205_PAPMA</name>
<evidence type="ECO:0000313" key="7">
    <source>
        <dbReference type="Proteomes" id="UP000053240"/>
    </source>
</evidence>
<dbReference type="Pfam" id="PF21361">
    <property type="entry name" value="Sina_ZnF"/>
    <property type="match status" value="1"/>
</dbReference>
<keyword evidence="1" id="KW-0479">Metal-binding</keyword>
<accession>A0A194R205</accession>
<sequence length="440" mass="49200">MGNEQSSESEKRIRDANIQATLQKTLEKQRLIYEKRCQEMLQTQAQALQKENLGSTSGKITAGTSRDGQNNLYPNLQPSTSIELPSPITNSTSSYQRYNVASQKNVLATNTATVSSENYVQRAIPSAPPITFNQPMKENSVQNCKGLGTELNCPKCGNKFGLKIFQCGSGHSSCRDCKITSGICGVLNCGKTITDMRNRTLEAYMADLMLAAKKTIAKDPEPMVNQQCGQSNFRLNCPNHHDGCSLHFTSNEMDKHLKECPYNEMVCPLLALFGRCSWRGKFNQLDSHFADCHPEHRHAQVDKEMSIVNSRDDNRIFYLVLIGTFNFFIHLKIDSNSKMIYLAAQLVGTKKQAITRILFLQDSEADYDKQFSSIAKARGVSLPPLSISRHNISIMLVNSHTSFAPAQPLPPNVIEIAGYHIEETTPPLPKVFRKRFKAQT</sequence>
<dbReference type="SUPFAM" id="SSF49599">
    <property type="entry name" value="TRAF domain-like"/>
    <property type="match status" value="1"/>
</dbReference>
<dbReference type="STRING" id="76193.A0A194R205"/>
<keyword evidence="7" id="KW-1185">Reference proteome</keyword>
<keyword evidence="2 4" id="KW-0863">Zinc-finger</keyword>
<protein>
    <recommendedName>
        <fullName evidence="5">SIAH-type domain-containing protein</fullName>
    </recommendedName>
</protein>
<dbReference type="PROSITE" id="PS51081">
    <property type="entry name" value="ZF_SIAH"/>
    <property type="match status" value="1"/>
</dbReference>
<evidence type="ECO:0000256" key="3">
    <source>
        <dbReference type="ARBA" id="ARBA00022833"/>
    </source>
</evidence>
<dbReference type="GO" id="GO:0043161">
    <property type="term" value="P:proteasome-mediated ubiquitin-dependent protein catabolic process"/>
    <property type="evidence" value="ECO:0007669"/>
    <property type="project" value="TreeGrafter"/>
</dbReference>
<dbReference type="InParanoid" id="A0A194R205"/>
<dbReference type="GO" id="GO:0031624">
    <property type="term" value="F:ubiquitin conjugating enzyme binding"/>
    <property type="evidence" value="ECO:0007669"/>
    <property type="project" value="TreeGrafter"/>
</dbReference>
<dbReference type="UniPathway" id="UPA00143"/>
<dbReference type="GO" id="GO:0008270">
    <property type="term" value="F:zinc ion binding"/>
    <property type="evidence" value="ECO:0007669"/>
    <property type="project" value="UniProtKB-KW"/>
</dbReference>